<dbReference type="Proteomes" id="UP000229362">
    <property type="component" value="Unassembled WGS sequence"/>
</dbReference>
<evidence type="ECO:0000256" key="1">
    <source>
        <dbReference type="SAM" id="MobiDB-lite"/>
    </source>
</evidence>
<evidence type="ECO:0000313" key="3">
    <source>
        <dbReference type="Proteomes" id="UP000229362"/>
    </source>
</evidence>
<dbReference type="EMBL" id="PFBZ01000136">
    <property type="protein sequence ID" value="PIT86447.1"/>
    <property type="molecule type" value="Genomic_DNA"/>
</dbReference>
<reference evidence="3" key="1">
    <citation type="submission" date="2017-09" db="EMBL/GenBank/DDBJ databases">
        <title>Depth-based differentiation of microbial function through sediment-hosted aquifers and enrichment of novel symbionts in the deep terrestrial subsurface.</title>
        <authorList>
            <person name="Probst A.J."/>
            <person name="Ladd B."/>
            <person name="Jarett J.K."/>
            <person name="Geller-Mcgrath D.E."/>
            <person name="Sieber C.M.K."/>
            <person name="Emerson J.B."/>
            <person name="Anantharaman K."/>
            <person name="Thomas B.C."/>
            <person name="Malmstrom R."/>
            <person name="Stieglmeier M."/>
            <person name="Klingl A."/>
            <person name="Woyke T."/>
            <person name="Ryan C.M."/>
            <person name="Banfield J.F."/>
        </authorList>
    </citation>
    <scope>NUCLEOTIDE SEQUENCE [LARGE SCALE GENOMIC DNA]</scope>
</reference>
<feature type="compositionally biased region" description="Pro residues" evidence="1">
    <location>
        <begin position="104"/>
        <end position="117"/>
    </location>
</feature>
<feature type="non-terminal residue" evidence="2">
    <location>
        <position position="124"/>
    </location>
</feature>
<sequence length="124" mass="13797">MGDPNRERGKAALLHEFRTFIRTTDVSELDPAEIRWSEDDLSVLLSMSLGPEEHGMVEELMKKKDVYDRQAIQEALATEEALQQEIARAAAREQALAVERTPTEIPPPVLPEEPPSVTPDAAAH</sequence>
<protein>
    <submittedName>
        <fullName evidence="2">Uncharacterized protein</fullName>
    </submittedName>
</protein>
<accession>A0A2M6W0W6</accession>
<dbReference type="AlphaFoldDB" id="A0A2M6W0W6"/>
<proteinExistence type="predicted"/>
<organism evidence="2 3">
    <name type="scientific">Candidatus Magasanikbacteria bacterium CG10_big_fil_rev_8_21_14_0_10_43_6</name>
    <dbReference type="NCBI Taxonomy" id="1974650"/>
    <lineage>
        <taxon>Bacteria</taxon>
        <taxon>Candidatus Magasanikiibacteriota</taxon>
    </lineage>
</organism>
<feature type="region of interest" description="Disordered" evidence="1">
    <location>
        <begin position="99"/>
        <end position="124"/>
    </location>
</feature>
<name>A0A2M6W0W6_9BACT</name>
<comment type="caution">
    <text evidence="2">The sequence shown here is derived from an EMBL/GenBank/DDBJ whole genome shotgun (WGS) entry which is preliminary data.</text>
</comment>
<gene>
    <name evidence="2" type="ORF">COU33_03075</name>
</gene>
<evidence type="ECO:0000313" key="2">
    <source>
        <dbReference type="EMBL" id="PIT86447.1"/>
    </source>
</evidence>